<organism evidence="3 5">
    <name type="scientific">Panicum hallii var. hallii</name>
    <dbReference type="NCBI Taxonomy" id="1504633"/>
    <lineage>
        <taxon>Eukaryota</taxon>
        <taxon>Viridiplantae</taxon>
        <taxon>Streptophyta</taxon>
        <taxon>Embryophyta</taxon>
        <taxon>Tracheophyta</taxon>
        <taxon>Spermatophyta</taxon>
        <taxon>Magnoliopsida</taxon>
        <taxon>Liliopsida</taxon>
        <taxon>Poales</taxon>
        <taxon>Poaceae</taxon>
        <taxon>PACMAD clade</taxon>
        <taxon>Panicoideae</taxon>
        <taxon>Panicodae</taxon>
        <taxon>Paniceae</taxon>
        <taxon>Panicinae</taxon>
        <taxon>Panicum</taxon>
        <taxon>Panicum sect. Panicum</taxon>
    </lineage>
</organism>
<dbReference type="Gramene" id="PUZ70332">
    <property type="protein sequence ID" value="PUZ70332"/>
    <property type="gene ID" value="GQ55_2G220300"/>
</dbReference>
<feature type="domain" description="Myb/SANT-like" evidence="2">
    <location>
        <begin position="53"/>
        <end position="146"/>
    </location>
</feature>
<evidence type="ECO:0000259" key="2">
    <source>
        <dbReference type="Pfam" id="PF12776"/>
    </source>
</evidence>
<dbReference type="InterPro" id="IPR024752">
    <property type="entry name" value="Myb/SANT-like_dom"/>
</dbReference>
<reference evidence="3 5" key="1">
    <citation type="submission" date="2018-04" db="EMBL/GenBank/DDBJ databases">
        <title>WGS assembly of Panicum hallii var. hallii HAL2.</title>
        <authorList>
            <person name="Lovell J."/>
            <person name="Jenkins J."/>
            <person name="Lowry D."/>
            <person name="Mamidi S."/>
            <person name="Sreedasyam A."/>
            <person name="Weng X."/>
            <person name="Barry K."/>
            <person name="Bonette J."/>
            <person name="Campitelli B."/>
            <person name="Daum C."/>
            <person name="Gordon S."/>
            <person name="Gould B."/>
            <person name="Lipzen A."/>
            <person name="MacQueen A."/>
            <person name="Palacio-Mejia J."/>
            <person name="Plott C."/>
            <person name="Shakirov E."/>
            <person name="Shu S."/>
            <person name="Yoshinaga Y."/>
            <person name="Zane M."/>
            <person name="Rokhsar D."/>
            <person name="Grimwood J."/>
            <person name="Schmutz J."/>
            <person name="Juenger T."/>
        </authorList>
    </citation>
    <scope>NUCLEOTIDE SEQUENCE [LARGE SCALE GENOMIC DNA]</scope>
    <source>
        <strain evidence="5">cv. HAL2</strain>
        <strain evidence="3">HAL2</strain>
    </source>
</reference>
<evidence type="ECO:0000313" key="3">
    <source>
        <dbReference type="EMBL" id="PUZ54421.1"/>
    </source>
</evidence>
<dbReference type="OrthoDB" id="683390at2759"/>
<dbReference type="EMBL" id="CM009753">
    <property type="protein sequence ID" value="PUZ54421.1"/>
    <property type="molecule type" value="Genomic_DNA"/>
</dbReference>
<feature type="compositionally biased region" description="Polar residues" evidence="1">
    <location>
        <begin position="290"/>
        <end position="301"/>
    </location>
</feature>
<keyword evidence="5" id="KW-1185">Reference proteome</keyword>
<dbReference type="PANTHER" id="PTHR47072:SF4">
    <property type="entry name" value="MYB_SANT-LIKE DOMAIN-CONTAINING PROTEIN"/>
    <property type="match status" value="1"/>
</dbReference>
<feature type="region of interest" description="Disordered" evidence="1">
    <location>
        <begin position="273"/>
        <end position="319"/>
    </location>
</feature>
<gene>
    <name evidence="4" type="ORF">GQ55_2G220300</name>
    <name evidence="3" type="ORF">GQ55_5G130700</name>
</gene>
<dbReference type="PANTHER" id="PTHR47072">
    <property type="match status" value="1"/>
</dbReference>
<evidence type="ECO:0000313" key="5">
    <source>
        <dbReference type="Proteomes" id="UP000244336"/>
    </source>
</evidence>
<protein>
    <recommendedName>
        <fullName evidence="2">Myb/SANT-like domain-containing protein</fullName>
    </recommendedName>
</protein>
<dbReference type="Gramene" id="PUZ54421">
    <property type="protein sequence ID" value="PUZ54421"/>
    <property type="gene ID" value="GQ55_5G130700"/>
</dbReference>
<dbReference type="Proteomes" id="UP000244336">
    <property type="component" value="Chromosome 2"/>
</dbReference>
<feature type="compositionally biased region" description="Polar residues" evidence="1">
    <location>
        <begin position="39"/>
        <end position="51"/>
    </location>
</feature>
<evidence type="ECO:0000313" key="4">
    <source>
        <dbReference type="EMBL" id="PUZ70332.1"/>
    </source>
</evidence>
<evidence type="ECO:0000256" key="1">
    <source>
        <dbReference type="SAM" id="MobiDB-lite"/>
    </source>
</evidence>
<feature type="compositionally biased region" description="Polar residues" evidence="1">
    <location>
        <begin position="1"/>
        <end position="11"/>
    </location>
</feature>
<dbReference type="Pfam" id="PF12776">
    <property type="entry name" value="Myb_DNA-bind_3"/>
    <property type="match status" value="1"/>
</dbReference>
<name>A0A2T7DFR5_9POAL</name>
<dbReference type="EMBL" id="CM009750">
    <property type="protein sequence ID" value="PUZ70332.1"/>
    <property type="molecule type" value="Genomic_DNA"/>
</dbReference>
<accession>A0A2T7DFR5</accession>
<sequence>MANQRPSTACAQRNRPPLPGPLPSTLDSSGQSGRDEEISSQGTGTKNKSGRANWNHQRIVYLIGVLKDHDVPRYRTNNAWSKEAWKSITAQFNTNFSTEFTVSQVKQKEQDMKKEYRVVKDLSAESGFGWDSDRMMVTAPDDVWKTLDSRRNKESLLRWRDKSFPYYDDLFALYDGRYAEGRSCRGMDHYANREKQSVGVAGASTPSFEVPNVQFHSPAPSIRAPCASSLNFEFEEGGSRDETNWFGADAFSQFSDQVNNSTFLESLEGPQELHPADLTSSLDHCPETPCMNSRPSSSTPQVPDKRRAKKQKTNSTSSVNDFHERYLRLKKEEIDRFTAIEEKKMEDPYSIKNCVSALEGMAEELLMEEMIKAADIFKDNPPAREVFLSFSTDQFRLGWLRKQL</sequence>
<proteinExistence type="predicted"/>
<dbReference type="AlphaFoldDB" id="A0A2T7DFR5"/>
<feature type="region of interest" description="Disordered" evidence="1">
    <location>
        <begin position="1"/>
        <end position="51"/>
    </location>
</feature>
<dbReference type="Proteomes" id="UP000244336">
    <property type="component" value="Chromosome 5"/>
</dbReference>